<organism evidence="3">
    <name type="scientific">Lyngbya confervoides BDU141951</name>
    <dbReference type="NCBI Taxonomy" id="1574623"/>
    <lineage>
        <taxon>Bacteria</taxon>
        <taxon>Bacillati</taxon>
        <taxon>Cyanobacteriota</taxon>
        <taxon>Cyanophyceae</taxon>
        <taxon>Oscillatoriophycideae</taxon>
        <taxon>Oscillatoriales</taxon>
        <taxon>Microcoleaceae</taxon>
        <taxon>Lyngbya</taxon>
    </lineage>
</organism>
<feature type="domain" description="PsbP C-terminal" evidence="2">
    <location>
        <begin position="73"/>
        <end position="214"/>
    </location>
</feature>
<dbReference type="GO" id="GO:0009654">
    <property type="term" value="C:photosystem II oxygen evolving complex"/>
    <property type="evidence" value="ECO:0007669"/>
    <property type="project" value="InterPro"/>
</dbReference>
<dbReference type="GO" id="GO:0019898">
    <property type="term" value="C:extrinsic component of membrane"/>
    <property type="evidence" value="ECO:0007669"/>
    <property type="project" value="InterPro"/>
</dbReference>
<gene>
    <name evidence="3" type="ORF">QQ91_003885</name>
</gene>
<feature type="compositionally biased region" description="Polar residues" evidence="1">
    <location>
        <begin position="40"/>
        <end position="66"/>
    </location>
</feature>
<evidence type="ECO:0000259" key="2">
    <source>
        <dbReference type="Pfam" id="PF01789"/>
    </source>
</evidence>
<dbReference type="GO" id="GO:0005509">
    <property type="term" value="F:calcium ion binding"/>
    <property type="evidence" value="ECO:0007669"/>
    <property type="project" value="InterPro"/>
</dbReference>
<reference evidence="3" key="3">
    <citation type="submission" date="2020-02" db="EMBL/GenBank/DDBJ databases">
        <authorList>
            <person name="Sarangi A.N."/>
            <person name="Ghosh S."/>
            <person name="Mukherjee M."/>
            <person name="Tripathy S."/>
        </authorList>
    </citation>
    <scope>NUCLEOTIDE SEQUENCE</scope>
    <source>
        <strain evidence="3">BDU141951</strain>
    </source>
</reference>
<accession>A0A0C1Y0G0</accession>
<protein>
    <recommendedName>
        <fullName evidence="2">PsbP C-terminal domain-containing protein</fullName>
    </recommendedName>
</protein>
<name>A0A0C1Y0G0_9CYAN</name>
<dbReference type="AlphaFoldDB" id="A0A0C1Y0G0"/>
<evidence type="ECO:0000313" key="3">
    <source>
        <dbReference type="EMBL" id="NEV66252.1"/>
    </source>
</evidence>
<proteinExistence type="predicted"/>
<sequence>MKRPWTVQILLPLVMLILLAVSCDRILRNLRSNPEEGTVPTATDNSPTDNSPTDVETTTDNNSGTDSPGAALVDSETGIQITLPASWAEDTSLHDSAELQAADATNQLFVIVVAEDSPVLMRFGLPENAARYRALIKDQLATSTSENPTEVAFIDDNFASQYEIRGSLADGTGVVYLHTTVVTEQRYYQIVAWASPEQYETYRSELQTITETFEEIGS</sequence>
<dbReference type="GO" id="GO:0015979">
    <property type="term" value="P:photosynthesis"/>
    <property type="evidence" value="ECO:0007669"/>
    <property type="project" value="InterPro"/>
</dbReference>
<reference evidence="3" key="2">
    <citation type="journal article" date="2015" name="Genome Announc.">
        <title>Draft Genome Sequence of Filamentous Marine Cyanobacterium Lyngbya confervoides Strain BDU141951.</title>
        <authorList>
            <person name="Chandrababunaidu M.M."/>
            <person name="Sen D."/>
            <person name="Tripathy S."/>
        </authorList>
    </citation>
    <scope>NUCLEOTIDE SEQUENCE</scope>
    <source>
        <strain evidence="3">BDU141951</strain>
    </source>
</reference>
<dbReference type="InterPro" id="IPR002683">
    <property type="entry name" value="PsbP_C"/>
</dbReference>
<dbReference type="Pfam" id="PF01789">
    <property type="entry name" value="PsbP"/>
    <property type="match status" value="1"/>
</dbReference>
<dbReference type="PROSITE" id="PS51257">
    <property type="entry name" value="PROKAR_LIPOPROTEIN"/>
    <property type="match status" value="1"/>
</dbReference>
<feature type="region of interest" description="Disordered" evidence="1">
    <location>
        <begin position="33"/>
        <end position="72"/>
    </location>
</feature>
<evidence type="ECO:0000256" key="1">
    <source>
        <dbReference type="SAM" id="MobiDB-lite"/>
    </source>
</evidence>
<reference evidence="3" key="1">
    <citation type="submission" date="2014-11" db="EMBL/GenBank/DDBJ databases">
        <authorList>
            <person name="Malar M.C."/>
            <person name="Sen D."/>
            <person name="Tripathy S."/>
        </authorList>
    </citation>
    <scope>NUCLEOTIDE SEQUENCE</scope>
    <source>
        <strain evidence="3">BDU141951</strain>
    </source>
</reference>
<dbReference type="EMBL" id="JTHE02000003">
    <property type="protein sequence ID" value="NEV66252.1"/>
    <property type="molecule type" value="Genomic_DNA"/>
</dbReference>
<comment type="caution">
    <text evidence="3">The sequence shown here is derived from an EMBL/GenBank/DDBJ whole genome shotgun (WGS) entry which is preliminary data.</text>
</comment>
<dbReference type="Gene3D" id="3.40.1000.10">
    <property type="entry name" value="Mog1/PsbP, alpha/beta/alpha sandwich"/>
    <property type="match status" value="1"/>
</dbReference>